<reference evidence="1" key="1">
    <citation type="submission" date="2022-04" db="EMBL/GenBank/DDBJ databases">
        <title>Halocatena sp. nov., isolated from a salt lake.</title>
        <authorList>
            <person name="Cui H.-L."/>
        </authorList>
    </citation>
    <scope>NUCLEOTIDE SEQUENCE</scope>
    <source>
        <strain evidence="1">AD-1</strain>
    </source>
</reference>
<dbReference type="AlphaFoldDB" id="A0A8U0A1I3"/>
<protein>
    <recommendedName>
        <fullName evidence="3">Lipoprotein</fullName>
    </recommendedName>
</protein>
<dbReference type="GeneID" id="71926579"/>
<proteinExistence type="predicted"/>
<gene>
    <name evidence="1" type="ORF">MW046_00990</name>
</gene>
<evidence type="ECO:0000313" key="2">
    <source>
        <dbReference type="Proteomes" id="UP000831768"/>
    </source>
</evidence>
<organism evidence="1 2">
    <name type="scientific">Halocatena salina</name>
    <dbReference type="NCBI Taxonomy" id="2934340"/>
    <lineage>
        <taxon>Archaea</taxon>
        <taxon>Methanobacteriati</taxon>
        <taxon>Methanobacteriota</taxon>
        <taxon>Stenosarchaea group</taxon>
        <taxon>Halobacteria</taxon>
        <taxon>Halobacteriales</taxon>
        <taxon>Natronomonadaceae</taxon>
        <taxon>Halocatena</taxon>
    </lineage>
</organism>
<dbReference type="Proteomes" id="UP000831768">
    <property type="component" value="Chromosome"/>
</dbReference>
<dbReference type="KEGG" id="haad:MW046_00990"/>
<evidence type="ECO:0000313" key="1">
    <source>
        <dbReference type="EMBL" id="UPM43041.1"/>
    </source>
</evidence>
<dbReference type="EMBL" id="CP096019">
    <property type="protein sequence ID" value="UPM43041.1"/>
    <property type="molecule type" value="Genomic_DNA"/>
</dbReference>
<dbReference type="PROSITE" id="PS51257">
    <property type="entry name" value="PROKAR_LIPOPROTEIN"/>
    <property type="match status" value="1"/>
</dbReference>
<evidence type="ECO:0008006" key="3">
    <source>
        <dbReference type="Google" id="ProtNLM"/>
    </source>
</evidence>
<accession>A0A8U0A1I3</accession>
<sequence length="219" mass="24461">MHRRRFLAVISATTLTVLAGCSSEETPPPRKSSVVEQLETKNGMIRIDLANQAWVLSRYTPPRSSIAVGVAAAKGGGAGSARGATGRAGGGHASAPRTNHGWAWWHGGAYADDWYEDHDDETSRYPVQIEEIGVRHFGSDDVFKKDRPGAGPVDWDWTYRFPDHRIDHPIRKPGWYRVGAHIVGKRVDHDFQWECIDFEIRSVGQSYTVGKEWKVSPRI</sequence>
<name>A0A8U0A1I3_9EURY</name>
<dbReference type="RefSeq" id="WP_247993711.1">
    <property type="nucleotide sequence ID" value="NZ_CP096019.1"/>
</dbReference>
<keyword evidence="2" id="KW-1185">Reference proteome</keyword>